<keyword evidence="5 6" id="KW-0472">Membrane</keyword>
<dbReference type="PANTHER" id="PTHR19282">
    <property type="entry name" value="TETRASPANIN"/>
    <property type="match status" value="1"/>
</dbReference>
<dbReference type="AlphaFoldDB" id="A0A8S3YXD0"/>
<evidence type="ECO:0000313" key="8">
    <source>
        <dbReference type="Proteomes" id="UP000678393"/>
    </source>
</evidence>
<feature type="transmembrane region" description="Helical" evidence="6">
    <location>
        <begin position="242"/>
        <end position="266"/>
    </location>
</feature>
<dbReference type="SUPFAM" id="SSF48652">
    <property type="entry name" value="Tetraspanin"/>
    <property type="match status" value="1"/>
</dbReference>
<evidence type="ECO:0000256" key="6">
    <source>
        <dbReference type="RuleBase" id="RU361218"/>
    </source>
</evidence>
<organism evidence="7 8">
    <name type="scientific">Candidula unifasciata</name>
    <dbReference type="NCBI Taxonomy" id="100452"/>
    <lineage>
        <taxon>Eukaryota</taxon>
        <taxon>Metazoa</taxon>
        <taxon>Spiralia</taxon>
        <taxon>Lophotrochozoa</taxon>
        <taxon>Mollusca</taxon>
        <taxon>Gastropoda</taxon>
        <taxon>Heterobranchia</taxon>
        <taxon>Euthyneura</taxon>
        <taxon>Panpulmonata</taxon>
        <taxon>Eupulmonata</taxon>
        <taxon>Stylommatophora</taxon>
        <taxon>Helicina</taxon>
        <taxon>Helicoidea</taxon>
        <taxon>Geomitridae</taxon>
        <taxon>Candidula</taxon>
    </lineage>
</organism>
<dbReference type="Gene3D" id="1.10.1450.10">
    <property type="entry name" value="Tetraspanin"/>
    <property type="match status" value="1"/>
</dbReference>
<dbReference type="OrthoDB" id="6279736at2759"/>
<keyword evidence="3 6" id="KW-0812">Transmembrane</keyword>
<feature type="transmembrane region" description="Helical" evidence="6">
    <location>
        <begin position="12"/>
        <end position="35"/>
    </location>
</feature>
<evidence type="ECO:0000256" key="3">
    <source>
        <dbReference type="ARBA" id="ARBA00022692"/>
    </source>
</evidence>
<dbReference type="Pfam" id="PF00335">
    <property type="entry name" value="Tetraspanin"/>
    <property type="match status" value="1"/>
</dbReference>
<evidence type="ECO:0000256" key="1">
    <source>
        <dbReference type="ARBA" id="ARBA00004141"/>
    </source>
</evidence>
<reference evidence="7" key="1">
    <citation type="submission" date="2021-04" db="EMBL/GenBank/DDBJ databases">
        <authorList>
            <consortium name="Molecular Ecology Group"/>
        </authorList>
    </citation>
    <scope>NUCLEOTIDE SEQUENCE</scope>
</reference>
<feature type="transmembrane region" description="Helical" evidence="6">
    <location>
        <begin position="76"/>
        <end position="97"/>
    </location>
</feature>
<sequence>MGVISIIGKIVLVLVNILILLLSIAMIICGIIVVAGKDIYNSLLDKFRTTLEEALNNIGVSVDTSNLTFTDIMLPLAYGVIALGVIMGALALLGCIGGCYTLKLVLIVYAIVLLAFFLVQVAIVIVVYADKSAFDGTVKPRIKETLDTFSDVEGTDPKTMVWNAIMAYEGCCGVDSYEDFKNLKHWPPQQIKNKTVHLITPVMCCKVKSNNITCAERPDESTNWMNTGCYDKLFDLIVSNSFVITIIAFLFAFQFIVIFFTIWILCTMDNKIDII</sequence>
<evidence type="ECO:0000256" key="5">
    <source>
        <dbReference type="ARBA" id="ARBA00023136"/>
    </source>
</evidence>
<keyword evidence="4 6" id="KW-1133">Transmembrane helix</keyword>
<evidence type="ECO:0000313" key="7">
    <source>
        <dbReference type="EMBL" id="CAG5121857.1"/>
    </source>
</evidence>
<dbReference type="EMBL" id="CAJHNH020001175">
    <property type="protein sequence ID" value="CAG5121857.1"/>
    <property type="molecule type" value="Genomic_DNA"/>
</dbReference>
<comment type="caution">
    <text evidence="7">The sequence shown here is derived from an EMBL/GenBank/DDBJ whole genome shotgun (WGS) entry which is preliminary data.</text>
</comment>
<comment type="subcellular location">
    <subcellularLocation>
        <location evidence="1 6">Membrane</location>
        <topology evidence="1 6">Multi-pass membrane protein</topology>
    </subcellularLocation>
</comment>
<gene>
    <name evidence="7" type="ORF">CUNI_LOCUS7415</name>
</gene>
<dbReference type="InterPro" id="IPR000301">
    <property type="entry name" value="Tetraspanin_animals"/>
</dbReference>
<proteinExistence type="inferred from homology"/>
<dbReference type="GO" id="GO:0016020">
    <property type="term" value="C:membrane"/>
    <property type="evidence" value="ECO:0007669"/>
    <property type="project" value="UniProtKB-SubCell"/>
</dbReference>
<dbReference type="InterPro" id="IPR008952">
    <property type="entry name" value="Tetraspanin_EC2_sf"/>
</dbReference>
<dbReference type="Proteomes" id="UP000678393">
    <property type="component" value="Unassembled WGS sequence"/>
</dbReference>
<accession>A0A8S3YXD0</accession>
<keyword evidence="8" id="KW-1185">Reference proteome</keyword>
<dbReference type="PIRSF" id="PIRSF002419">
    <property type="entry name" value="Tetraspanin"/>
    <property type="match status" value="1"/>
</dbReference>
<evidence type="ECO:0000256" key="4">
    <source>
        <dbReference type="ARBA" id="ARBA00022989"/>
    </source>
</evidence>
<comment type="similarity">
    <text evidence="2 6">Belongs to the tetraspanin (TM4SF) family.</text>
</comment>
<name>A0A8S3YXD0_9EUPU</name>
<evidence type="ECO:0000256" key="2">
    <source>
        <dbReference type="ARBA" id="ARBA00006840"/>
    </source>
</evidence>
<protein>
    <recommendedName>
        <fullName evidence="6">Tetraspanin</fullName>
    </recommendedName>
</protein>
<feature type="transmembrane region" description="Helical" evidence="6">
    <location>
        <begin position="104"/>
        <end position="129"/>
    </location>
</feature>
<dbReference type="InterPro" id="IPR018499">
    <property type="entry name" value="Tetraspanin/Peripherin"/>
</dbReference>